<keyword evidence="6 7" id="KW-0472">Membrane</keyword>
<feature type="transmembrane region" description="Helical" evidence="7">
    <location>
        <begin position="20"/>
        <end position="38"/>
    </location>
</feature>
<dbReference type="EMBL" id="NBVN01000001">
    <property type="protein sequence ID" value="PUA33866.1"/>
    <property type="molecule type" value="Genomic_DNA"/>
</dbReference>
<protein>
    <recommendedName>
        <fullName evidence="13">Mechanosensitive ion channel protein MscS</fullName>
    </recommendedName>
</protein>
<keyword evidence="4 7" id="KW-0812">Transmembrane</keyword>
<dbReference type="Proteomes" id="UP000244093">
    <property type="component" value="Unassembled WGS sequence"/>
</dbReference>
<keyword evidence="5 7" id="KW-1133">Transmembrane helix</keyword>
<evidence type="ECO:0008006" key="13">
    <source>
        <dbReference type="Google" id="ProtNLM"/>
    </source>
</evidence>
<dbReference type="SUPFAM" id="SSF82861">
    <property type="entry name" value="Mechanosensitive channel protein MscS (YggB), transmembrane region"/>
    <property type="match status" value="1"/>
</dbReference>
<dbReference type="InterPro" id="IPR011066">
    <property type="entry name" value="MscS_channel_C_sf"/>
</dbReference>
<dbReference type="Pfam" id="PF00924">
    <property type="entry name" value="MS_channel_2nd"/>
    <property type="match status" value="1"/>
</dbReference>
<dbReference type="Pfam" id="PF21082">
    <property type="entry name" value="MS_channel_3rd"/>
    <property type="match status" value="1"/>
</dbReference>
<name>A0A2R7Y8R1_9CREN</name>
<dbReference type="PANTHER" id="PTHR30221">
    <property type="entry name" value="SMALL-CONDUCTANCE MECHANOSENSITIVE CHANNEL"/>
    <property type="match status" value="1"/>
</dbReference>
<evidence type="ECO:0000256" key="7">
    <source>
        <dbReference type="SAM" id="Phobius"/>
    </source>
</evidence>
<evidence type="ECO:0000256" key="6">
    <source>
        <dbReference type="ARBA" id="ARBA00023136"/>
    </source>
</evidence>
<evidence type="ECO:0000259" key="8">
    <source>
        <dbReference type="Pfam" id="PF00924"/>
    </source>
</evidence>
<dbReference type="AlphaFoldDB" id="A0A2R7Y8R1"/>
<evidence type="ECO:0000256" key="2">
    <source>
        <dbReference type="ARBA" id="ARBA00008017"/>
    </source>
</evidence>
<dbReference type="SUPFAM" id="SSF50182">
    <property type="entry name" value="Sm-like ribonucleoproteins"/>
    <property type="match status" value="1"/>
</dbReference>
<comment type="caution">
    <text evidence="11">The sequence shown here is derived from an EMBL/GenBank/DDBJ whole genome shotgun (WGS) entry which is preliminary data.</text>
</comment>
<evidence type="ECO:0000259" key="9">
    <source>
        <dbReference type="Pfam" id="PF21082"/>
    </source>
</evidence>
<gene>
    <name evidence="11" type="ORF">B7O98_00125</name>
</gene>
<dbReference type="Gene3D" id="3.30.70.100">
    <property type="match status" value="1"/>
</dbReference>
<comment type="subcellular location">
    <subcellularLocation>
        <location evidence="1">Cell membrane</location>
        <topology evidence="1">Multi-pass membrane protein</topology>
    </subcellularLocation>
</comment>
<dbReference type="InterPro" id="IPR006685">
    <property type="entry name" value="MscS_channel_2nd"/>
</dbReference>
<evidence type="ECO:0000256" key="3">
    <source>
        <dbReference type="ARBA" id="ARBA00022475"/>
    </source>
</evidence>
<dbReference type="InterPro" id="IPR011014">
    <property type="entry name" value="MscS_channel_TM-2"/>
</dbReference>
<feature type="domain" description="Mechanosensitive ion channel MscS C-terminal" evidence="9">
    <location>
        <begin position="177"/>
        <end position="259"/>
    </location>
</feature>
<reference evidence="11 12" key="1">
    <citation type="journal article" date="2018" name="Syst. Appl. Microbiol.">
        <title>A new symbiotic nanoarchaeote (Candidatus Nanoclepta minutus) and its host (Zestosphaera tikiterensis gen. nov., sp. nov.) from a New Zealand hot spring.</title>
        <authorList>
            <person name="St John E."/>
            <person name="Liu Y."/>
            <person name="Podar M."/>
            <person name="Stott M.B."/>
            <person name="Meneghin J."/>
            <person name="Chen Z."/>
            <person name="Lagutin K."/>
            <person name="Mitchell K."/>
            <person name="Reysenbach A.L."/>
        </authorList>
    </citation>
    <scope>NUCLEOTIDE SEQUENCE [LARGE SCALE GENOMIC DNA]</scope>
    <source>
        <strain evidence="11">NZ3</strain>
    </source>
</reference>
<proteinExistence type="inferred from homology"/>
<dbReference type="GO" id="GO:0005886">
    <property type="term" value="C:plasma membrane"/>
    <property type="evidence" value="ECO:0007669"/>
    <property type="project" value="UniProtKB-SubCell"/>
</dbReference>
<dbReference type="SUPFAM" id="SSF82689">
    <property type="entry name" value="Mechanosensitive channel protein MscS (YggB), C-terminal domain"/>
    <property type="match status" value="1"/>
</dbReference>
<dbReference type="PANTHER" id="PTHR30221:SF1">
    <property type="entry name" value="SMALL-CONDUCTANCE MECHANOSENSITIVE CHANNEL"/>
    <property type="match status" value="1"/>
</dbReference>
<feature type="transmembrane region" description="Helical" evidence="7">
    <location>
        <begin position="85"/>
        <end position="102"/>
    </location>
</feature>
<evidence type="ECO:0000259" key="10">
    <source>
        <dbReference type="Pfam" id="PF21088"/>
    </source>
</evidence>
<evidence type="ECO:0000313" key="12">
    <source>
        <dbReference type="Proteomes" id="UP000244093"/>
    </source>
</evidence>
<feature type="domain" description="Mechanosensitive ion channel transmembrane helices 2/3" evidence="10">
    <location>
        <begin position="67"/>
        <end position="103"/>
    </location>
</feature>
<evidence type="ECO:0000256" key="1">
    <source>
        <dbReference type="ARBA" id="ARBA00004651"/>
    </source>
</evidence>
<feature type="domain" description="Mechanosensitive ion channel MscS" evidence="8">
    <location>
        <begin position="105"/>
        <end position="171"/>
    </location>
</feature>
<evidence type="ECO:0000313" key="11">
    <source>
        <dbReference type="EMBL" id="PUA33866.1"/>
    </source>
</evidence>
<evidence type="ECO:0000256" key="4">
    <source>
        <dbReference type="ARBA" id="ARBA00022692"/>
    </source>
</evidence>
<sequence>MMNTDLWGYVVSWLVENLGFMVKVVEALIAVGISYYVARYISSRVAKLKLKAPPEIVFNIARAAKWLIVLVGVLIALSIMGVELGGLLVAAGFTGIVVGLALQQTLSQFFSGISLLLEGRVKVGDAIMVGDSGGVVEHIGLMSTQIRMWSGEVLTLPNNYVASSNIRNFTRSVARRVDFTVGISYDSDIDKALNVIKSVLDRNELILAEPPPTLLVDALSDSSLDIKVMFWVPAQHFWSVRSDSIKEIKKALDNAGIEIPFPQRVVWLRQTKTP</sequence>
<comment type="similarity">
    <text evidence="2">Belongs to the MscS (TC 1.A.23) family.</text>
</comment>
<accession>A0A2R7Y8R1</accession>
<dbReference type="InterPro" id="IPR049142">
    <property type="entry name" value="MS_channel_1st"/>
</dbReference>
<dbReference type="Gene3D" id="1.10.287.1260">
    <property type="match status" value="1"/>
</dbReference>
<organism evidence="11 12">
    <name type="scientific">Zestosphaera tikiterensis</name>
    <dbReference type="NCBI Taxonomy" id="1973259"/>
    <lineage>
        <taxon>Archaea</taxon>
        <taxon>Thermoproteota</taxon>
        <taxon>Thermoprotei</taxon>
        <taxon>Desulfurococcales</taxon>
        <taxon>Desulfurococcaceae</taxon>
        <taxon>Zestosphaera</taxon>
    </lineage>
</organism>
<dbReference type="Pfam" id="PF21088">
    <property type="entry name" value="MS_channel_1st"/>
    <property type="match status" value="1"/>
</dbReference>
<dbReference type="InterPro" id="IPR010920">
    <property type="entry name" value="LSM_dom_sf"/>
</dbReference>
<dbReference type="GO" id="GO:0008381">
    <property type="term" value="F:mechanosensitive monoatomic ion channel activity"/>
    <property type="evidence" value="ECO:0007669"/>
    <property type="project" value="InterPro"/>
</dbReference>
<dbReference type="InterPro" id="IPR049278">
    <property type="entry name" value="MS_channel_C"/>
</dbReference>
<evidence type="ECO:0000256" key="5">
    <source>
        <dbReference type="ARBA" id="ARBA00022989"/>
    </source>
</evidence>
<keyword evidence="3" id="KW-1003">Cell membrane</keyword>
<dbReference type="Gene3D" id="2.30.30.60">
    <property type="match status" value="1"/>
</dbReference>
<dbReference type="InterPro" id="IPR045275">
    <property type="entry name" value="MscS_archaea/bacteria_type"/>
</dbReference>
<dbReference type="InterPro" id="IPR023408">
    <property type="entry name" value="MscS_beta-dom_sf"/>
</dbReference>